<evidence type="ECO:0000256" key="5">
    <source>
        <dbReference type="ARBA" id="ARBA00023237"/>
    </source>
</evidence>
<dbReference type="Proteomes" id="UP000029556">
    <property type="component" value="Unassembled WGS sequence"/>
</dbReference>
<dbReference type="PROSITE" id="PS51257">
    <property type="entry name" value="PROKAR_LIPOPROTEIN"/>
    <property type="match status" value="1"/>
</dbReference>
<evidence type="ECO:0000259" key="8">
    <source>
        <dbReference type="Pfam" id="PF14322"/>
    </source>
</evidence>
<dbReference type="RefSeq" id="WP_036871921.1">
    <property type="nucleotide sequence ID" value="NZ_JRNN01000029.1"/>
</dbReference>
<feature type="chain" id="PRO_5001918378" description="RagB/SusD family nutrient uptake outer membrane protein" evidence="6">
    <location>
        <begin position="22"/>
        <end position="637"/>
    </location>
</feature>
<keyword evidence="5" id="KW-0998">Cell outer membrane</keyword>
<evidence type="ECO:0008006" key="11">
    <source>
        <dbReference type="Google" id="ProtNLM"/>
    </source>
</evidence>
<dbReference type="GO" id="GO:0009279">
    <property type="term" value="C:cell outer membrane"/>
    <property type="evidence" value="ECO:0007669"/>
    <property type="project" value="UniProtKB-SubCell"/>
</dbReference>
<evidence type="ECO:0000259" key="7">
    <source>
        <dbReference type="Pfam" id="PF07980"/>
    </source>
</evidence>
<dbReference type="InterPro" id="IPR033985">
    <property type="entry name" value="SusD-like_N"/>
</dbReference>
<keyword evidence="4" id="KW-0472">Membrane</keyword>
<evidence type="ECO:0000256" key="3">
    <source>
        <dbReference type="ARBA" id="ARBA00022729"/>
    </source>
</evidence>
<gene>
    <name evidence="9" type="ORF">HMPREF2137_02645</name>
</gene>
<dbReference type="Gene3D" id="1.25.40.390">
    <property type="match status" value="1"/>
</dbReference>
<evidence type="ECO:0000313" key="9">
    <source>
        <dbReference type="EMBL" id="KGF36189.1"/>
    </source>
</evidence>
<dbReference type="OrthoDB" id="724176at2"/>
<organism evidence="9 10">
    <name type="scientific">Hoylesella buccalis DNF00853</name>
    <dbReference type="NCBI Taxonomy" id="1401074"/>
    <lineage>
        <taxon>Bacteria</taxon>
        <taxon>Pseudomonadati</taxon>
        <taxon>Bacteroidota</taxon>
        <taxon>Bacteroidia</taxon>
        <taxon>Bacteroidales</taxon>
        <taxon>Prevotellaceae</taxon>
        <taxon>Hoylesella</taxon>
    </lineage>
</organism>
<evidence type="ECO:0000256" key="1">
    <source>
        <dbReference type="ARBA" id="ARBA00004442"/>
    </source>
</evidence>
<dbReference type="AlphaFoldDB" id="A0A096BSK6"/>
<comment type="subcellular location">
    <subcellularLocation>
        <location evidence="1">Cell outer membrane</location>
    </subcellularLocation>
</comment>
<dbReference type="Pfam" id="PF14322">
    <property type="entry name" value="SusD-like_3"/>
    <property type="match status" value="1"/>
</dbReference>
<sequence>MKTKSYIKIMLATILAGTLSACDFLDVVPTGNATEADIYKTQTQAERMVVGCYSEIPDFMQPQKGFPGLMGSDEMVVGHRGTTRWFHYKSLINGDESSSNTYFALWSNTADNYPVDAQKKDIWGAIRKCYNVLNNLDKVPDITKENINLWKGEALFLIGYYHQILLEFYGPIFLAKEEYSQNVENNQMRVPYDECVSFIAEKYDEAAKLLPAVRTNGEKNRATSATALGFKARLLLYAASPLVNGNTEFYANFKNPDGKPLMNLTYDREKWKKAMDAAEDAIKLCEANGYKLYGGSTDNMLQGGTNYHEAFVGPKTGSFNNWDEILFGIANQPEIGYCIKNFAPRVGYNKYSRDGFRGYVFPTWSCVTRYFTLKGLPWEDDPDTKNLKPTDIVQSPFFPKEQTSAYHAFREPRFYASIGFDRGPFEVNNGVMMLKCRRGEPQQEDGIKGNEYQSDNGYFCQKWVSTKDTYNPRNKQFTFNKWVFPYLRLAELYLNYVEADMEYNHKLSAKSLEYLNKVRTRSGLPTFQKSWSYAGGIPTDIAKLRQVIRDERSNELAMEGRRFHDIRRWKILEKVLRPKEKSWNTAGRTAKEYYRLTEMNDGDYVDRSTIEAPKCYWLAIPIDQIQIDPNLVQNPGY</sequence>
<accession>A0A096BSK6</accession>
<dbReference type="EMBL" id="JRNN01000029">
    <property type="protein sequence ID" value="KGF36189.1"/>
    <property type="molecule type" value="Genomic_DNA"/>
</dbReference>
<dbReference type="InterPro" id="IPR011990">
    <property type="entry name" value="TPR-like_helical_dom_sf"/>
</dbReference>
<comment type="caution">
    <text evidence="9">The sequence shown here is derived from an EMBL/GenBank/DDBJ whole genome shotgun (WGS) entry which is preliminary data.</text>
</comment>
<feature type="signal peptide" evidence="6">
    <location>
        <begin position="1"/>
        <end position="21"/>
    </location>
</feature>
<comment type="similarity">
    <text evidence="2">Belongs to the SusD family.</text>
</comment>
<evidence type="ECO:0000256" key="4">
    <source>
        <dbReference type="ARBA" id="ARBA00023136"/>
    </source>
</evidence>
<evidence type="ECO:0000313" key="10">
    <source>
        <dbReference type="Proteomes" id="UP000029556"/>
    </source>
</evidence>
<feature type="domain" description="SusD-like N-terminal" evidence="8">
    <location>
        <begin position="90"/>
        <end position="236"/>
    </location>
</feature>
<keyword evidence="3 6" id="KW-0732">Signal</keyword>
<dbReference type="SUPFAM" id="SSF48452">
    <property type="entry name" value="TPR-like"/>
    <property type="match status" value="1"/>
</dbReference>
<dbReference type="InterPro" id="IPR012944">
    <property type="entry name" value="SusD_RagB_dom"/>
</dbReference>
<reference evidence="9 10" key="1">
    <citation type="submission" date="2014-07" db="EMBL/GenBank/DDBJ databases">
        <authorList>
            <person name="McCorrison J."/>
            <person name="Sanka R."/>
            <person name="Torralba M."/>
            <person name="Gillis M."/>
            <person name="Haft D.H."/>
            <person name="Methe B."/>
            <person name="Sutton G."/>
            <person name="Nelson K.E."/>
        </authorList>
    </citation>
    <scope>NUCLEOTIDE SEQUENCE [LARGE SCALE GENOMIC DNA]</scope>
    <source>
        <strain evidence="9 10">DNF00853</strain>
    </source>
</reference>
<name>A0A096BSK6_9BACT</name>
<feature type="domain" description="RagB/SusD" evidence="7">
    <location>
        <begin position="345"/>
        <end position="637"/>
    </location>
</feature>
<evidence type="ECO:0000256" key="2">
    <source>
        <dbReference type="ARBA" id="ARBA00006275"/>
    </source>
</evidence>
<dbReference type="Pfam" id="PF07980">
    <property type="entry name" value="SusD_RagB"/>
    <property type="match status" value="1"/>
</dbReference>
<evidence type="ECO:0000256" key="6">
    <source>
        <dbReference type="SAM" id="SignalP"/>
    </source>
</evidence>
<proteinExistence type="inferred from homology"/>
<protein>
    <recommendedName>
        <fullName evidence="11">RagB/SusD family nutrient uptake outer membrane protein</fullName>
    </recommendedName>
</protein>